<feature type="transmembrane region" description="Helical" evidence="1">
    <location>
        <begin position="66"/>
        <end position="84"/>
    </location>
</feature>
<keyword evidence="3" id="KW-1185">Reference proteome</keyword>
<protein>
    <recommendedName>
        <fullName evidence="4">DUF202 domain-containing protein</fullName>
    </recommendedName>
</protein>
<organism evidence="2 3">
    <name type="scientific">Flavobacterium calami</name>
    <dbReference type="NCBI Taxonomy" id="3139144"/>
    <lineage>
        <taxon>Bacteria</taxon>
        <taxon>Pseudomonadati</taxon>
        <taxon>Bacteroidota</taxon>
        <taxon>Flavobacteriia</taxon>
        <taxon>Flavobacteriales</taxon>
        <taxon>Flavobacteriaceae</taxon>
        <taxon>Flavobacterium</taxon>
    </lineage>
</organism>
<evidence type="ECO:0000313" key="3">
    <source>
        <dbReference type="Proteomes" id="UP001485226"/>
    </source>
</evidence>
<reference evidence="2 3" key="1">
    <citation type="submission" date="2024-04" db="EMBL/GenBank/DDBJ databases">
        <title>Flavobacterium sp. DGU38 16S ribosomal RNA gene Genome sequencing and assembly.</title>
        <authorList>
            <person name="Park S."/>
        </authorList>
    </citation>
    <scope>NUCLEOTIDE SEQUENCE [LARGE SCALE GENOMIC DNA]</scope>
    <source>
        <strain evidence="2 3">DGU38</strain>
    </source>
</reference>
<keyword evidence="1" id="KW-0472">Membrane</keyword>
<keyword evidence="1" id="KW-0812">Transmembrane</keyword>
<feature type="transmembrane region" description="Helical" evidence="1">
    <location>
        <begin position="37"/>
        <end position="54"/>
    </location>
</feature>
<accession>A0ABU9IQV3</accession>
<dbReference type="Proteomes" id="UP001485226">
    <property type="component" value="Unassembled WGS sequence"/>
</dbReference>
<evidence type="ECO:0008006" key="4">
    <source>
        <dbReference type="Google" id="ProtNLM"/>
    </source>
</evidence>
<dbReference type="EMBL" id="JBBYHS010000014">
    <property type="protein sequence ID" value="MEL1254838.1"/>
    <property type="molecule type" value="Genomic_DNA"/>
</dbReference>
<name>A0ABU9IQV3_9FLAO</name>
<gene>
    <name evidence="2" type="ORF">AAEO57_13690</name>
</gene>
<evidence type="ECO:0000313" key="2">
    <source>
        <dbReference type="EMBL" id="MEL1254838.1"/>
    </source>
</evidence>
<keyword evidence="1" id="KW-1133">Transmembrane helix</keyword>
<dbReference type="RefSeq" id="WP_341693547.1">
    <property type="nucleotide sequence ID" value="NZ_JBBYHS010000014.1"/>
</dbReference>
<comment type="caution">
    <text evidence="2">The sequence shown here is derived from an EMBL/GenBank/DDBJ whole genome shotgun (WGS) entry which is preliminary data.</text>
</comment>
<sequence length="134" mass="15576">MKKKTTEDLVSEQRSQLLSFLNEEISQIEKEETKPGWTIWALFGGISTCIWLLINQIEKTAPNWNKISLMLIAIAFLGITFRIITKRLYRKNVSSENNRFLPLKQFFESSRLSMLLSLLYAIIIYTLTLVSTKN</sequence>
<feature type="transmembrane region" description="Helical" evidence="1">
    <location>
        <begin position="112"/>
        <end position="131"/>
    </location>
</feature>
<evidence type="ECO:0000256" key="1">
    <source>
        <dbReference type="SAM" id="Phobius"/>
    </source>
</evidence>
<proteinExistence type="predicted"/>